<gene>
    <name evidence="1" type="primary">BST1_3</name>
    <name evidence="1" type="ORF">DSO57_1008906</name>
</gene>
<reference evidence="1" key="1">
    <citation type="submission" date="2022-04" db="EMBL/GenBank/DDBJ databases">
        <title>Genome of the entomopathogenic fungus Entomophthora muscae.</title>
        <authorList>
            <person name="Elya C."/>
            <person name="Lovett B.R."/>
            <person name="Lee E."/>
            <person name="Macias A.M."/>
            <person name="Hajek A.E."/>
            <person name="De Bivort B.L."/>
            <person name="Kasson M.T."/>
            <person name="De Fine Licht H.H."/>
            <person name="Stajich J.E."/>
        </authorList>
    </citation>
    <scope>NUCLEOTIDE SEQUENCE</scope>
    <source>
        <strain evidence="1">Berkeley</strain>
    </source>
</reference>
<evidence type="ECO:0000313" key="2">
    <source>
        <dbReference type="Proteomes" id="UP001165960"/>
    </source>
</evidence>
<protein>
    <submittedName>
        <fullName evidence="1">GPI inositol deacylase</fullName>
    </submittedName>
</protein>
<accession>A0ACC2SJS6</accession>
<evidence type="ECO:0000313" key="1">
    <source>
        <dbReference type="EMBL" id="KAJ9062613.1"/>
    </source>
</evidence>
<organism evidence="1 2">
    <name type="scientific">Entomophthora muscae</name>
    <dbReference type="NCBI Taxonomy" id="34485"/>
    <lineage>
        <taxon>Eukaryota</taxon>
        <taxon>Fungi</taxon>
        <taxon>Fungi incertae sedis</taxon>
        <taxon>Zoopagomycota</taxon>
        <taxon>Entomophthoromycotina</taxon>
        <taxon>Entomophthoromycetes</taxon>
        <taxon>Entomophthorales</taxon>
        <taxon>Entomophthoraceae</taxon>
        <taxon>Entomophthora</taxon>
    </lineage>
</organism>
<proteinExistence type="predicted"/>
<sequence length="205" mass="22460">MLTAKSATFSILLGAFALIATLWLLKSSQEHSLVKHGGCRMTYSMPNYIEITSLPETERGYKLFLFRDGEFDRNGKLYGTPVLFIHGNAGSYKQVRSLAKVSSEQAYQKKGPGLDFFSADFQEEFSALTGELLLKQAEYINDCIGHILKMYSGSAKNPAPTAVLVIGHSMGGVVARAAIRLPNYKTKSINTIITLSTPTPTPECL</sequence>
<comment type="caution">
    <text evidence="1">The sequence shown here is derived from an EMBL/GenBank/DDBJ whole genome shotgun (WGS) entry which is preliminary data.</text>
</comment>
<name>A0ACC2SJS6_9FUNG</name>
<dbReference type="EMBL" id="QTSX02004998">
    <property type="protein sequence ID" value="KAJ9062613.1"/>
    <property type="molecule type" value="Genomic_DNA"/>
</dbReference>
<dbReference type="Proteomes" id="UP001165960">
    <property type="component" value="Unassembled WGS sequence"/>
</dbReference>
<keyword evidence="2" id="KW-1185">Reference proteome</keyword>